<organism evidence="1">
    <name type="scientific">Rhizophora mucronata</name>
    <name type="common">Asiatic mangrove</name>
    <dbReference type="NCBI Taxonomy" id="61149"/>
    <lineage>
        <taxon>Eukaryota</taxon>
        <taxon>Viridiplantae</taxon>
        <taxon>Streptophyta</taxon>
        <taxon>Embryophyta</taxon>
        <taxon>Tracheophyta</taxon>
        <taxon>Spermatophyta</taxon>
        <taxon>Magnoliopsida</taxon>
        <taxon>eudicotyledons</taxon>
        <taxon>Gunneridae</taxon>
        <taxon>Pentapetalae</taxon>
        <taxon>rosids</taxon>
        <taxon>fabids</taxon>
        <taxon>Malpighiales</taxon>
        <taxon>Rhizophoraceae</taxon>
        <taxon>Rhizophora</taxon>
    </lineage>
</organism>
<name>A0A2P2PQG7_RHIMU</name>
<accession>A0A2P2PQG7</accession>
<sequence length="31" mass="3311">MGNNNNLVCVVTCHFPELGLLHNCGGDKPLT</sequence>
<proteinExistence type="predicted"/>
<reference evidence="1" key="1">
    <citation type="submission" date="2018-02" db="EMBL/GenBank/DDBJ databases">
        <title>Rhizophora mucronata_Transcriptome.</title>
        <authorList>
            <person name="Meera S.P."/>
            <person name="Sreeshan A."/>
            <person name="Augustine A."/>
        </authorList>
    </citation>
    <scope>NUCLEOTIDE SEQUENCE</scope>
    <source>
        <tissue evidence="1">Leaf</tissue>
    </source>
</reference>
<evidence type="ECO:0000313" key="1">
    <source>
        <dbReference type="EMBL" id="MBX56839.1"/>
    </source>
</evidence>
<protein>
    <submittedName>
        <fullName evidence="1">Uncharacterized protein</fullName>
    </submittedName>
</protein>
<dbReference type="EMBL" id="GGEC01076355">
    <property type="protein sequence ID" value="MBX56839.1"/>
    <property type="molecule type" value="Transcribed_RNA"/>
</dbReference>
<dbReference type="AlphaFoldDB" id="A0A2P2PQG7"/>